<keyword evidence="7" id="KW-0393">Immunoglobulin domain</keyword>
<dbReference type="GO" id="GO:0030288">
    <property type="term" value="C:outer membrane-bounded periplasmic space"/>
    <property type="evidence" value="ECO:0007669"/>
    <property type="project" value="InterPro"/>
</dbReference>
<keyword evidence="6 8" id="KW-0143">Chaperone</keyword>
<dbReference type="InterPro" id="IPR050643">
    <property type="entry name" value="Periplasmic_pilus_chap"/>
</dbReference>
<keyword evidence="4" id="KW-0732">Signal</keyword>
<dbReference type="SUPFAM" id="SSF49354">
    <property type="entry name" value="PapD-like"/>
    <property type="match status" value="1"/>
</dbReference>
<organism evidence="11 12">
    <name type="scientific">Siccibacter turicensis</name>
    <dbReference type="NCBI Taxonomy" id="357233"/>
    <lineage>
        <taxon>Bacteria</taxon>
        <taxon>Pseudomonadati</taxon>
        <taxon>Pseudomonadota</taxon>
        <taxon>Gammaproteobacteria</taxon>
        <taxon>Enterobacterales</taxon>
        <taxon>Enterobacteriaceae</taxon>
        <taxon>Siccibacter</taxon>
    </lineage>
</organism>
<dbReference type="OrthoDB" id="9131059at2"/>
<dbReference type="InterPro" id="IPR001829">
    <property type="entry name" value="Pili_assmbl_chaperone_bac"/>
</dbReference>
<dbReference type="SUPFAM" id="SSF49584">
    <property type="entry name" value="Periplasmic chaperone C-domain"/>
    <property type="match status" value="1"/>
</dbReference>
<sequence length="234" mass="26034">MTISGTRIIYPGGEKEVSVRTNNRGDHPPLVQVWVDDGKTTGDVNNMKVPFIVTPPIYRVEPGKGQTVRVIYNGMALPQDRESLYWFNMLEIPPAQSETSDNKNRLELAFRTRIKIIYRPSSLGYSGVEKLHDVTWQIIDNPKFGRGVKISNPTAYFMNFDGGEFTAGGRVWNIDLDMLAPLQSKEFYAMPSMPVGSAISSANIRIINDFGAAMIRKLKSGEGNTLTLTADTSK</sequence>
<comment type="caution">
    <text evidence="11">The sequence shown here is derived from an EMBL/GenBank/DDBJ whole genome shotgun (WGS) entry which is preliminary data.</text>
</comment>
<evidence type="ECO:0000256" key="1">
    <source>
        <dbReference type="ARBA" id="ARBA00004418"/>
    </source>
</evidence>
<evidence type="ECO:0000256" key="5">
    <source>
        <dbReference type="ARBA" id="ARBA00022764"/>
    </source>
</evidence>
<evidence type="ECO:0000256" key="7">
    <source>
        <dbReference type="ARBA" id="ARBA00023319"/>
    </source>
</evidence>
<keyword evidence="3" id="KW-1029">Fimbrium biogenesis</keyword>
<dbReference type="PROSITE" id="PS00635">
    <property type="entry name" value="PILI_CHAPERONE"/>
    <property type="match status" value="1"/>
</dbReference>
<evidence type="ECO:0000256" key="6">
    <source>
        <dbReference type="ARBA" id="ARBA00023186"/>
    </source>
</evidence>
<evidence type="ECO:0000313" key="12">
    <source>
        <dbReference type="Proteomes" id="UP000240212"/>
    </source>
</evidence>
<evidence type="ECO:0000259" key="9">
    <source>
        <dbReference type="Pfam" id="PF00345"/>
    </source>
</evidence>
<dbReference type="InterPro" id="IPR036316">
    <property type="entry name" value="Pili_assmbl_chap_C_dom_sf"/>
</dbReference>
<evidence type="ECO:0000259" key="10">
    <source>
        <dbReference type="Pfam" id="PF02753"/>
    </source>
</evidence>
<dbReference type="PANTHER" id="PTHR30251">
    <property type="entry name" value="PILUS ASSEMBLY CHAPERONE"/>
    <property type="match status" value="1"/>
</dbReference>
<gene>
    <name evidence="11" type="ORF">C7G83_05090</name>
</gene>
<dbReference type="Pfam" id="PF00345">
    <property type="entry name" value="PapD_N"/>
    <property type="match status" value="1"/>
</dbReference>
<dbReference type="PANTHER" id="PTHR30251:SF2">
    <property type="entry name" value="FIMBRIAL CHAPERONE YADV-RELATED"/>
    <property type="match status" value="1"/>
</dbReference>
<dbReference type="InterPro" id="IPR008962">
    <property type="entry name" value="PapD-like_sf"/>
</dbReference>
<dbReference type="GO" id="GO:0071555">
    <property type="term" value="P:cell wall organization"/>
    <property type="evidence" value="ECO:0007669"/>
    <property type="project" value="InterPro"/>
</dbReference>
<evidence type="ECO:0000256" key="3">
    <source>
        <dbReference type="ARBA" id="ARBA00022558"/>
    </source>
</evidence>
<reference evidence="11 12" key="1">
    <citation type="submission" date="2018-03" db="EMBL/GenBank/DDBJ databases">
        <title>Draft genome sequence of the first documented clinical Siccibacter turicensis isolate in Austria.</title>
        <authorList>
            <person name="Lepuschitz S."/>
            <person name="Pekard-Amenitsch S."/>
            <person name="Haunold R."/>
            <person name="Schill S."/>
            <person name="Mach R."/>
            <person name="Allerberger F."/>
            <person name="Ruppitsch W."/>
            <person name="Forsythe S.J."/>
        </authorList>
    </citation>
    <scope>NUCLEOTIDE SEQUENCE [LARGE SCALE GENOMIC DNA]</scope>
    <source>
        <strain evidence="11 12">6100069499-17</strain>
    </source>
</reference>
<feature type="domain" description="Pili assembly chaperone C-terminal" evidence="10">
    <location>
        <begin position="150"/>
        <end position="213"/>
    </location>
</feature>
<dbReference type="STRING" id="1388748.GCA_000463155_03185"/>
<proteinExistence type="inferred from homology"/>
<dbReference type="Pfam" id="PF02753">
    <property type="entry name" value="PapD_C"/>
    <property type="match status" value="1"/>
</dbReference>
<dbReference type="Gene3D" id="2.60.40.10">
    <property type="entry name" value="Immunoglobulins"/>
    <property type="match status" value="2"/>
</dbReference>
<evidence type="ECO:0000256" key="4">
    <source>
        <dbReference type="ARBA" id="ARBA00022729"/>
    </source>
</evidence>
<name>A0A2P8VNF6_9ENTR</name>
<dbReference type="EMBL" id="PYEP01000002">
    <property type="protein sequence ID" value="PSN09107.1"/>
    <property type="molecule type" value="Genomic_DNA"/>
</dbReference>
<feature type="domain" description="Pili assembly chaperone N-terminal" evidence="9">
    <location>
        <begin position="1"/>
        <end position="123"/>
    </location>
</feature>
<keyword evidence="5" id="KW-0574">Periplasm</keyword>
<dbReference type="PRINTS" id="PR00969">
    <property type="entry name" value="CHAPERONPILI"/>
</dbReference>
<dbReference type="Proteomes" id="UP000240212">
    <property type="component" value="Unassembled WGS sequence"/>
</dbReference>
<keyword evidence="12" id="KW-1185">Reference proteome</keyword>
<dbReference type="InterPro" id="IPR018046">
    <property type="entry name" value="Pili_assmbl_chaperone_CS"/>
</dbReference>
<evidence type="ECO:0000256" key="8">
    <source>
        <dbReference type="RuleBase" id="RU003918"/>
    </source>
</evidence>
<evidence type="ECO:0000313" key="11">
    <source>
        <dbReference type="EMBL" id="PSN09107.1"/>
    </source>
</evidence>
<evidence type="ECO:0000256" key="2">
    <source>
        <dbReference type="ARBA" id="ARBA00007399"/>
    </source>
</evidence>
<accession>A0A2P8VNF6</accession>
<comment type="subcellular location">
    <subcellularLocation>
        <location evidence="1 8">Periplasm</location>
    </subcellularLocation>
</comment>
<comment type="similarity">
    <text evidence="2 8">Belongs to the periplasmic pilus chaperone family.</text>
</comment>
<protein>
    <submittedName>
        <fullName evidence="11">Pilus assembly protein</fullName>
    </submittedName>
</protein>
<dbReference type="FunFam" id="2.60.40.10:FF:000458">
    <property type="entry name" value="Molecular chaperone FimC"/>
    <property type="match status" value="1"/>
</dbReference>
<dbReference type="AlphaFoldDB" id="A0A2P8VNF6"/>
<dbReference type="InterPro" id="IPR016147">
    <property type="entry name" value="Pili_assmbl_chaperone_N"/>
</dbReference>
<dbReference type="InterPro" id="IPR013783">
    <property type="entry name" value="Ig-like_fold"/>
</dbReference>
<dbReference type="InterPro" id="IPR016148">
    <property type="entry name" value="Pili_assmbl_chaperone_C"/>
</dbReference>